<protein>
    <recommendedName>
        <fullName evidence="3 8">Dihydrofolate reductase</fullName>
        <ecNumber evidence="3 8">1.5.1.3</ecNumber>
    </recommendedName>
</protein>
<evidence type="ECO:0000256" key="9">
    <source>
        <dbReference type="RuleBase" id="RU004474"/>
    </source>
</evidence>
<evidence type="ECO:0000256" key="8">
    <source>
        <dbReference type="PIRNR" id="PIRNR000194"/>
    </source>
</evidence>
<evidence type="ECO:0000256" key="3">
    <source>
        <dbReference type="ARBA" id="ARBA00012856"/>
    </source>
</evidence>
<evidence type="ECO:0000259" key="10">
    <source>
        <dbReference type="PROSITE" id="PS51330"/>
    </source>
</evidence>
<comment type="catalytic activity">
    <reaction evidence="8">
        <text>(6S)-5,6,7,8-tetrahydrofolate + NADP(+) = 7,8-dihydrofolate + NADPH + H(+)</text>
        <dbReference type="Rhea" id="RHEA:15009"/>
        <dbReference type="ChEBI" id="CHEBI:15378"/>
        <dbReference type="ChEBI" id="CHEBI:57451"/>
        <dbReference type="ChEBI" id="CHEBI:57453"/>
        <dbReference type="ChEBI" id="CHEBI:57783"/>
        <dbReference type="ChEBI" id="CHEBI:58349"/>
        <dbReference type="EC" id="1.5.1.3"/>
    </reaction>
</comment>
<comment type="function">
    <text evidence="7 8">Key enzyme in folate metabolism. Catalyzes an essential reaction for de novo glycine and purine synthesis, and for DNA precursor synthesis.</text>
</comment>
<reference evidence="11" key="2">
    <citation type="submission" date="2023-01" db="EMBL/GenBank/DDBJ databases">
        <title>Draft genome sequence of Algimonas porphyrae strain NBRC 108216.</title>
        <authorList>
            <person name="Sun Q."/>
            <person name="Mori K."/>
        </authorList>
    </citation>
    <scope>NUCLEOTIDE SEQUENCE</scope>
    <source>
        <strain evidence="11">NBRC 108216</strain>
    </source>
</reference>
<evidence type="ECO:0000256" key="6">
    <source>
        <dbReference type="ARBA" id="ARBA00023002"/>
    </source>
</evidence>
<evidence type="ECO:0000256" key="4">
    <source>
        <dbReference type="ARBA" id="ARBA00022563"/>
    </source>
</evidence>
<comment type="caution">
    <text evidence="11">The sequence shown here is derived from an EMBL/GenBank/DDBJ whole genome shotgun (WGS) entry which is preliminary data.</text>
</comment>
<keyword evidence="5 8" id="KW-0521">NADP</keyword>
<reference evidence="11" key="1">
    <citation type="journal article" date="2014" name="Int. J. Syst. Evol. Microbiol.">
        <title>Complete genome of a new Firmicutes species belonging to the dominant human colonic microbiota ('Ruminococcus bicirculans') reveals two chromosomes and a selective capacity to utilize plant glucans.</title>
        <authorList>
            <consortium name="NISC Comparative Sequencing Program"/>
            <person name="Wegmann U."/>
            <person name="Louis P."/>
            <person name="Goesmann A."/>
            <person name="Henrissat B."/>
            <person name="Duncan S.H."/>
            <person name="Flint H.J."/>
        </authorList>
    </citation>
    <scope>NUCLEOTIDE SEQUENCE</scope>
    <source>
        <strain evidence="11">NBRC 108216</strain>
    </source>
</reference>
<keyword evidence="12" id="KW-1185">Reference proteome</keyword>
<evidence type="ECO:0000256" key="7">
    <source>
        <dbReference type="ARBA" id="ARBA00025067"/>
    </source>
</evidence>
<dbReference type="InterPro" id="IPR001796">
    <property type="entry name" value="DHFR_dom"/>
</dbReference>
<dbReference type="PROSITE" id="PS51330">
    <property type="entry name" value="DHFR_2"/>
    <property type="match status" value="1"/>
</dbReference>
<feature type="domain" description="DHFR" evidence="10">
    <location>
        <begin position="8"/>
        <end position="172"/>
    </location>
</feature>
<dbReference type="PANTHER" id="PTHR48069:SF3">
    <property type="entry name" value="DIHYDROFOLATE REDUCTASE"/>
    <property type="match status" value="1"/>
</dbReference>
<dbReference type="PROSITE" id="PS00075">
    <property type="entry name" value="DHFR_1"/>
    <property type="match status" value="1"/>
</dbReference>
<dbReference type="EC" id="1.5.1.3" evidence="3 8"/>
<comment type="similarity">
    <text evidence="2 8 9">Belongs to the dihydrofolate reductase family.</text>
</comment>
<evidence type="ECO:0000313" key="11">
    <source>
        <dbReference type="EMBL" id="GLQ19319.1"/>
    </source>
</evidence>
<dbReference type="PIRSF" id="PIRSF000194">
    <property type="entry name" value="DHFR"/>
    <property type="match status" value="1"/>
</dbReference>
<dbReference type="InterPro" id="IPR017925">
    <property type="entry name" value="DHFR_CS"/>
</dbReference>
<dbReference type="SUPFAM" id="SSF53597">
    <property type="entry name" value="Dihydrofolate reductase-like"/>
    <property type="match status" value="1"/>
</dbReference>
<dbReference type="InterPro" id="IPR024072">
    <property type="entry name" value="DHFR-like_dom_sf"/>
</dbReference>
<evidence type="ECO:0000256" key="1">
    <source>
        <dbReference type="ARBA" id="ARBA00004903"/>
    </source>
</evidence>
<keyword evidence="4 8" id="KW-0554">One-carbon metabolism</keyword>
<dbReference type="RefSeq" id="WP_284369073.1">
    <property type="nucleotide sequence ID" value="NZ_BSNJ01000001.1"/>
</dbReference>
<accession>A0ABQ5UY19</accession>
<dbReference type="PANTHER" id="PTHR48069">
    <property type="entry name" value="DIHYDROFOLATE REDUCTASE"/>
    <property type="match status" value="1"/>
</dbReference>
<proteinExistence type="inferred from homology"/>
<gene>
    <name evidence="11" type="ORF">GCM10007854_02740</name>
</gene>
<dbReference type="EMBL" id="BSNJ01000001">
    <property type="protein sequence ID" value="GLQ19319.1"/>
    <property type="molecule type" value="Genomic_DNA"/>
</dbReference>
<organism evidence="11 12">
    <name type="scientific">Algimonas porphyrae</name>
    <dbReference type="NCBI Taxonomy" id="1128113"/>
    <lineage>
        <taxon>Bacteria</taxon>
        <taxon>Pseudomonadati</taxon>
        <taxon>Pseudomonadota</taxon>
        <taxon>Alphaproteobacteria</taxon>
        <taxon>Maricaulales</taxon>
        <taxon>Robiginitomaculaceae</taxon>
        <taxon>Algimonas</taxon>
    </lineage>
</organism>
<dbReference type="PRINTS" id="PR00070">
    <property type="entry name" value="DHFR"/>
</dbReference>
<evidence type="ECO:0000256" key="2">
    <source>
        <dbReference type="ARBA" id="ARBA00009539"/>
    </source>
</evidence>
<name>A0ABQ5UY19_9PROT</name>
<sequence length="179" mass="20016">MIPYPRLILSAIVARSRNRVIGRDGDLPWRLGSDLKHFKRITMDKPCLMGRKTWESLPFPLPGRPNLVLSRDRNYQADGAELFDDINVMIARGAELAGALGGDEVMIIGGAQLYKASLPHIQRIYETIVDADISGDAVFPALDERDWTIRDARTHPAGPRDDHAFTTRVLDRRLAGRSS</sequence>
<comment type="pathway">
    <text evidence="1 8">Cofactor biosynthesis; tetrahydrofolate biosynthesis; 5,6,7,8-tetrahydrofolate from 7,8-dihydrofolate: step 1/1.</text>
</comment>
<evidence type="ECO:0000313" key="12">
    <source>
        <dbReference type="Proteomes" id="UP001161390"/>
    </source>
</evidence>
<dbReference type="Proteomes" id="UP001161390">
    <property type="component" value="Unassembled WGS sequence"/>
</dbReference>
<dbReference type="Gene3D" id="3.40.430.10">
    <property type="entry name" value="Dihydrofolate Reductase, subunit A"/>
    <property type="match status" value="1"/>
</dbReference>
<dbReference type="Pfam" id="PF00186">
    <property type="entry name" value="DHFR_1"/>
    <property type="match status" value="1"/>
</dbReference>
<dbReference type="CDD" id="cd00209">
    <property type="entry name" value="DHFR"/>
    <property type="match status" value="1"/>
</dbReference>
<dbReference type="InterPro" id="IPR012259">
    <property type="entry name" value="DHFR"/>
</dbReference>
<keyword evidence="6 8" id="KW-0560">Oxidoreductase</keyword>
<evidence type="ECO:0000256" key="5">
    <source>
        <dbReference type="ARBA" id="ARBA00022857"/>
    </source>
</evidence>